<dbReference type="RefSeq" id="WP_073251252.1">
    <property type="nucleotide sequence ID" value="NZ_FRCS01000001.1"/>
</dbReference>
<keyword evidence="2" id="KW-0547">Nucleotide-binding</keyword>
<dbReference type="EMBL" id="FRCS01000001">
    <property type="protein sequence ID" value="SHM47405.1"/>
    <property type="molecule type" value="Genomic_DNA"/>
</dbReference>
<dbReference type="STRING" id="134849.SAMN05443668_101672"/>
<evidence type="ECO:0000313" key="3">
    <source>
        <dbReference type="Proteomes" id="UP000184440"/>
    </source>
</evidence>
<gene>
    <name evidence="2" type="ORF">SAMN05443668_101672</name>
</gene>
<dbReference type="Pfam" id="PF01336">
    <property type="entry name" value="tRNA_anti-codon"/>
    <property type="match status" value="1"/>
</dbReference>
<name>A0A1M7J348_9ACTN</name>
<reference evidence="2 3" key="1">
    <citation type="submission" date="2016-11" db="EMBL/GenBank/DDBJ databases">
        <authorList>
            <person name="Jaros S."/>
            <person name="Januszkiewicz K."/>
            <person name="Wedrychowicz H."/>
        </authorList>
    </citation>
    <scope>NUCLEOTIDE SEQUENCE [LARGE SCALE GENOMIC DNA]</scope>
    <source>
        <strain evidence="2 3">DSM 46144</strain>
    </source>
</reference>
<dbReference type="GO" id="GO:0003676">
    <property type="term" value="F:nucleic acid binding"/>
    <property type="evidence" value="ECO:0007669"/>
    <property type="project" value="InterPro"/>
</dbReference>
<dbReference type="OrthoDB" id="3268233at2"/>
<proteinExistence type="predicted"/>
<feature type="domain" description="OB" evidence="1">
    <location>
        <begin position="55"/>
        <end position="120"/>
    </location>
</feature>
<dbReference type="Proteomes" id="UP000184440">
    <property type="component" value="Unassembled WGS sequence"/>
</dbReference>
<keyword evidence="2" id="KW-0378">Hydrolase</keyword>
<dbReference type="InterPro" id="IPR004365">
    <property type="entry name" value="NA-bd_OB_tRNA"/>
</dbReference>
<dbReference type="Gene3D" id="2.40.50.140">
    <property type="entry name" value="Nucleic acid-binding proteins"/>
    <property type="match status" value="1"/>
</dbReference>
<evidence type="ECO:0000259" key="1">
    <source>
        <dbReference type="Pfam" id="PF01336"/>
    </source>
</evidence>
<protein>
    <submittedName>
        <fullName evidence="2">ATP-dependent DNA helicase RecG</fullName>
    </submittedName>
</protein>
<dbReference type="GO" id="GO:0004386">
    <property type="term" value="F:helicase activity"/>
    <property type="evidence" value="ECO:0007669"/>
    <property type="project" value="UniProtKB-KW"/>
</dbReference>
<sequence>MTDTLPRTAEDSGLKRLFRRITASDRELDAENLQEVSARSGAEKVCDCPRGRYATVTGRLTSVRYTPRTNQPTLEAELFDGTGSITIVFLGRRRIAGIEPGRSLSVEGRLALRDGRKVIFNPVYTLEPTSP</sequence>
<evidence type="ECO:0000313" key="2">
    <source>
        <dbReference type="EMBL" id="SHM47405.1"/>
    </source>
</evidence>
<accession>A0A1M7J348</accession>
<dbReference type="AlphaFoldDB" id="A0A1M7J348"/>
<dbReference type="InterPro" id="IPR016499">
    <property type="entry name" value="NucleicA-bd_Rv2694c_prd"/>
</dbReference>
<keyword evidence="3" id="KW-1185">Reference proteome</keyword>
<dbReference type="CDD" id="cd04488">
    <property type="entry name" value="RecG_wedge_OBF"/>
    <property type="match status" value="1"/>
</dbReference>
<organism evidence="2 3">
    <name type="scientific">Cryptosporangium aurantiacum</name>
    <dbReference type="NCBI Taxonomy" id="134849"/>
    <lineage>
        <taxon>Bacteria</taxon>
        <taxon>Bacillati</taxon>
        <taxon>Actinomycetota</taxon>
        <taxon>Actinomycetes</taxon>
        <taxon>Cryptosporangiales</taxon>
        <taxon>Cryptosporangiaceae</taxon>
        <taxon>Cryptosporangium</taxon>
    </lineage>
</organism>
<dbReference type="InterPro" id="IPR012340">
    <property type="entry name" value="NA-bd_OB-fold"/>
</dbReference>
<keyword evidence="2" id="KW-0067">ATP-binding</keyword>
<dbReference type="PIRSF" id="PIRSF006910">
    <property type="entry name" value="NA_bind_Rv2694c_prd"/>
    <property type="match status" value="1"/>
</dbReference>
<keyword evidence="2" id="KW-0347">Helicase</keyword>
<dbReference type="SUPFAM" id="SSF50249">
    <property type="entry name" value="Nucleic acid-binding proteins"/>
    <property type="match status" value="1"/>
</dbReference>